<organism evidence="1 2">
    <name type="scientific">Chryseobacterium taeanense</name>
    <dbReference type="NCBI Taxonomy" id="311334"/>
    <lineage>
        <taxon>Bacteria</taxon>
        <taxon>Pseudomonadati</taxon>
        <taxon>Bacteroidota</taxon>
        <taxon>Flavobacteriia</taxon>
        <taxon>Flavobacteriales</taxon>
        <taxon>Weeksellaceae</taxon>
        <taxon>Chryseobacterium group</taxon>
        <taxon>Chryseobacterium</taxon>
    </lineage>
</organism>
<reference evidence="2" key="1">
    <citation type="submission" date="2016-10" db="EMBL/GenBank/DDBJ databases">
        <authorList>
            <person name="Varghese N."/>
            <person name="Submissions S."/>
        </authorList>
    </citation>
    <scope>NUCLEOTIDE SEQUENCE [LARGE SCALE GENOMIC DNA]</scope>
    <source>
        <strain evidence="2">DSM 17071</strain>
    </source>
</reference>
<dbReference type="AlphaFoldDB" id="A0A1G8FRQ5"/>
<dbReference type="STRING" id="311334.SAMN05421846_102250"/>
<evidence type="ECO:0000313" key="2">
    <source>
        <dbReference type="Proteomes" id="UP000198869"/>
    </source>
</evidence>
<gene>
    <name evidence="1" type="ORF">SAMN05421846_102250</name>
</gene>
<evidence type="ECO:0000313" key="1">
    <source>
        <dbReference type="EMBL" id="SDH84822.1"/>
    </source>
</evidence>
<dbReference type="EMBL" id="FNDW01000002">
    <property type="protein sequence ID" value="SDH84822.1"/>
    <property type="molecule type" value="Genomic_DNA"/>
</dbReference>
<protein>
    <submittedName>
        <fullName evidence="1">Uncharacterized protein</fullName>
    </submittedName>
</protein>
<keyword evidence="2" id="KW-1185">Reference proteome</keyword>
<dbReference type="Proteomes" id="UP000198869">
    <property type="component" value="Unassembled WGS sequence"/>
</dbReference>
<sequence>MTICLLLSSYLRFSPLMSINKDIKMSAKLPSYKPLPSVKSLFNLFLKSSKLE</sequence>
<name>A0A1G8FRQ5_9FLAO</name>
<accession>A0A1G8FRQ5</accession>
<proteinExistence type="predicted"/>